<dbReference type="GO" id="GO:0004090">
    <property type="term" value="F:carbonyl reductase (NADPH) activity"/>
    <property type="evidence" value="ECO:0007669"/>
    <property type="project" value="TreeGrafter"/>
</dbReference>
<reference evidence="5" key="1">
    <citation type="submission" date="2021-01" db="UniProtKB">
        <authorList>
            <consortium name="EnsemblMetazoa"/>
        </authorList>
    </citation>
    <scope>IDENTIFICATION</scope>
</reference>
<evidence type="ECO:0008006" key="7">
    <source>
        <dbReference type="Google" id="ProtNLM"/>
    </source>
</evidence>
<comment type="similarity">
    <text evidence="1">Belongs to the short-chain dehydrogenases/reductases (SDR) family.</text>
</comment>
<dbReference type="PANTHER" id="PTHR44252:SF3">
    <property type="entry name" value="D-ERYTHRULOSE REDUCTASE-RELATED"/>
    <property type="match status" value="1"/>
</dbReference>
<dbReference type="PROSITE" id="PS00061">
    <property type="entry name" value="ADH_SHORT"/>
    <property type="match status" value="1"/>
</dbReference>
<comment type="subunit">
    <text evidence="2">Homotetramer.</text>
</comment>
<dbReference type="PRINTS" id="PR00081">
    <property type="entry name" value="GDHRDH"/>
</dbReference>
<dbReference type="InterPro" id="IPR051737">
    <property type="entry name" value="L-xylulose/Carbonyl_redctase"/>
</dbReference>
<dbReference type="EnsemblMetazoa" id="CLYHEMT022099.1">
    <property type="protein sequence ID" value="CLYHEMP022099.1"/>
    <property type="gene ID" value="CLYHEMG022099"/>
</dbReference>
<evidence type="ECO:0000256" key="1">
    <source>
        <dbReference type="ARBA" id="ARBA00006484"/>
    </source>
</evidence>
<keyword evidence="6" id="KW-1185">Reference proteome</keyword>
<dbReference type="OrthoDB" id="1393670at2759"/>
<dbReference type="GO" id="GO:0005997">
    <property type="term" value="P:xylulose metabolic process"/>
    <property type="evidence" value="ECO:0007669"/>
    <property type="project" value="TreeGrafter"/>
</dbReference>
<dbReference type="InterPro" id="IPR020904">
    <property type="entry name" value="Sc_DH/Rdtase_CS"/>
</dbReference>
<dbReference type="Gene3D" id="3.40.50.720">
    <property type="entry name" value="NAD(P)-binding Rossmann-like Domain"/>
    <property type="match status" value="1"/>
</dbReference>
<dbReference type="PANTHER" id="PTHR44252">
    <property type="entry name" value="D-ERYTHRULOSE REDUCTASE"/>
    <property type="match status" value="1"/>
</dbReference>
<proteinExistence type="inferred from homology"/>
<evidence type="ECO:0000313" key="5">
    <source>
        <dbReference type="EnsemblMetazoa" id="CLYHEMP022099.1"/>
    </source>
</evidence>
<name>A0A7M5XFI5_9CNID</name>
<dbReference type="InterPro" id="IPR036291">
    <property type="entry name" value="NAD(P)-bd_dom_sf"/>
</dbReference>
<dbReference type="InterPro" id="IPR002347">
    <property type="entry name" value="SDR_fam"/>
</dbReference>
<dbReference type="PRINTS" id="PR00080">
    <property type="entry name" value="SDRFAMILY"/>
</dbReference>
<dbReference type="GeneID" id="136824712"/>
<dbReference type="FunFam" id="3.40.50.720:FF:000084">
    <property type="entry name" value="Short-chain dehydrogenase reductase"/>
    <property type="match status" value="1"/>
</dbReference>
<dbReference type="Proteomes" id="UP000594262">
    <property type="component" value="Unplaced"/>
</dbReference>
<evidence type="ECO:0000256" key="2">
    <source>
        <dbReference type="ARBA" id="ARBA00011881"/>
    </source>
</evidence>
<organism evidence="5 6">
    <name type="scientific">Clytia hemisphaerica</name>
    <dbReference type="NCBI Taxonomy" id="252671"/>
    <lineage>
        <taxon>Eukaryota</taxon>
        <taxon>Metazoa</taxon>
        <taxon>Cnidaria</taxon>
        <taxon>Hydrozoa</taxon>
        <taxon>Hydroidolina</taxon>
        <taxon>Leptothecata</taxon>
        <taxon>Obeliida</taxon>
        <taxon>Clytiidae</taxon>
        <taxon>Clytia</taxon>
    </lineage>
</organism>
<dbReference type="AlphaFoldDB" id="A0A7M5XFI5"/>
<dbReference type="SUPFAM" id="SSF51735">
    <property type="entry name" value="NAD(P)-binding Rossmann-fold domains"/>
    <property type="match status" value="1"/>
</dbReference>
<protein>
    <recommendedName>
        <fullName evidence="7">L-xylulose reductase</fullName>
    </recommendedName>
</protein>
<dbReference type="GO" id="GO:0050038">
    <property type="term" value="F:L-xylulose reductase (NADPH) activity"/>
    <property type="evidence" value="ECO:0007669"/>
    <property type="project" value="TreeGrafter"/>
</dbReference>
<dbReference type="Pfam" id="PF13561">
    <property type="entry name" value="adh_short_C2"/>
    <property type="match status" value="1"/>
</dbReference>
<keyword evidence="4" id="KW-0560">Oxidoreductase</keyword>
<evidence type="ECO:0000256" key="3">
    <source>
        <dbReference type="ARBA" id="ARBA00022857"/>
    </source>
</evidence>
<accession>A0A7M5XFI5</accession>
<sequence length="246" mass="26644">MSFAGKKILVTGAGKGIGKGCCIDLAKQGAEVFALSRTQKDLDDLKNELPNIHCINVDLLDVSATRDALEKLPDDITMVINNAGYSKVGHFLDVSEEDFDMIWKINVKSMFIVSQIMAKKMIQNGKGGSFVNVSSQASKVALPEHTAYCTSKGGVDQLTRMMALELGAQQIRTNALNPTVVLTKMGKMVWDNPNGIPMKNGIPQGKFAEVEDVVNAILYLLSDKSDMINGTTLPIDGGFLACRTMK</sequence>
<dbReference type="RefSeq" id="XP_066936793.1">
    <property type="nucleotide sequence ID" value="XM_067080692.1"/>
</dbReference>
<evidence type="ECO:0000256" key="4">
    <source>
        <dbReference type="ARBA" id="ARBA00023002"/>
    </source>
</evidence>
<keyword evidence="3" id="KW-0521">NADP</keyword>
<evidence type="ECO:0000313" key="6">
    <source>
        <dbReference type="Proteomes" id="UP000594262"/>
    </source>
</evidence>
<dbReference type="GO" id="GO:0006006">
    <property type="term" value="P:glucose metabolic process"/>
    <property type="evidence" value="ECO:0007669"/>
    <property type="project" value="TreeGrafter"/>
</dbReference>